<dbReference type="EMBL" id="JAAZQD010000002">
    <property type="protein sequence ID" value="NKZ38670.1"/>
    <property type="molecule type" value="Genomic_DNA"/>
</dbReference>
<comment type="similarity">
    <text evidence="2">Belongs to the TMEM86 family.</text>
</comment>
<evidence type="ECO:0000256" key="6">
    <source>
        <dbReference type="SAM" id="Phobius"/>
    </source>
</evidence>
<name>A0A846ZM82_9GAMM</name>
<dbReference type="AlphaFoldDB" id="A0A846ZM82"/>
<evidence type="ECO:0000256" key="4">
    <source>
        <dbReference type="ARBA" id="ARBA00022989"/>
    </source>
</evidence>
<keyword evidence="4 6" id="KW-1133">Transmembrane helix</keyword>
<evidence type="ECO:0000256" key="1">
    <source>
        <dbReference type="ARBA" id="ARBA00004141"/>
    </source>
</evidence>
<feature type="transmembrane region" description="Helical" evidence="6">
    <location>
        <begin position="168"/>
        <end position="187"/>
    </location>
</feature>
<feature type="transmembrane region" description="Helical" evidence="6">
    <location>
        <begin position="79"/>
        <end position="99"/>
    </location>
</feature>
<feature type="transmembrane region" description="Helical" evidence="6">
    <location>
        <begin position="199"/>
        <end position="218"/>
    </location>
</feature>
<proteinExistence type="inferred from homology"/>
<keyword evidence="8" id="KW-1185">Reference proteome</keyword>
<protein>
    <submittedName>
        <fullName evidence="7">Lysoplasmalogenase</fullName>
    </submittedName>
</protein>
<feature type="transmembrane region" description="Helical" evidence="6">
    <location>
        <begin position="106"/>
        <end position="126"/>
    </location>
</feature>
<gene>
    <name evidence="7" type="ORF">HF690_06825</name>
</gene>
<dbReference type="GO" id="GO:0016787">
    <property type="term" value="F:hydrolase activity"/>
    <property type="evidence" value="ECO:0007669"/>
    <property type="project" value="TreeGrafter"/>
</dbReference>
<feature type="transmembrane region" description="Helical" evidence="6">
    <location>
        <begin position="138"/>
        <end position="156"/>
    </location>
</feature>
<feature type="transmembrane region" description="Helical" evidence="6">
    <location>
        <begin position="6"/>
        <end position="23"/>
    </location>
</feature>
<dbReference type="Pfam" id="PF07947">
    <property type="entry name" value="YhhN"/>
    <property type="match status" value="1"/>
</dbReference>
<evidence type="ECO:0000256" key="2">
    <source>
        <dbReference type="ARBA" id="ARBA00007375"/>
    </source>
</evidence>
<feature type="transmembrane region" description="Helical" evidence="6">
    <location>
        <begin position="35"/>
        <end position="59"/>
    </location>
</feature>
<reference evidence="7 8" key="1">
    <citation type="journal article" date="2017" name="Int. J. Syst. Evol. Microbiol.">
        <title>Oleiagrimonas citrea sp. nov., a marine bacterium isolated from tidal flat sediment and emended description of the genus Oleiagrimonas Fang et al. 2015 and Oleiagrimonas soli.</title>
        <authorList>
            <person name="Yang S.H."/>
            <person name="Seo H.S."/>
            <person name="Seong C.N."/>
            <person name="Kwon K.K."/>
        </authorList>
    </citation>
    <scope>NUCLEOTIDE SEQUENCE [LARGE SCALE GENOMIC DNA]</scope>
    <source>
        <strain evidence="7 8">MEBiC09124</strain>
    </source>
</reference>
<keyword evidence="5 6" id="KW-0472">Membrane</keyword>
<accession>A0A846ZM82</accession>
<comment type="caution">
    <text evidence="7">The sequence shown here is derived from an EMBL/GenBank/DDBJ whole genome shotgun (WGS) entry which is preliminary data.</text>
</comment>
<dbReference type="InterPro" id="IPR012506">
    <property type="entry name" value="TMEM86B-like"/>
</dbReference>
<evidence type="ECO:0000313" key="7">
    <source>
        <dbReference type="EMBL" id="NKZ38670.1"/>
    </source>
</evidence>
<keyword evidence="3 6" id="KW-0812">Transmembrane</keyword>
<sequence>MARGRWLIVPAVVAAIVGALLGERGLWLYQAAKPLATLLILVGAWSVSTALSSCYRTAIVVGLAWCLLGDICLLPPWNAFLPGLGCFLIAHLTFLVAFAQGVRRPAWWPATLLCLALGATVVAALWPDLPSTLRAPVSAYVAVIGVMAGQAIGRAWRWRGQGAKARGARFAAAGAALFLLSDTLLAWDRFHAPLPLASLWILGTYYAAIACIAHSVRLPSVASADMRGVEG</sequence>
<dbReference type="PANTHER" id="PTHR31885:SF6">
    <property type="entry name" value="GH04784P"/>
    <property type="match status" value="1"/>
</dbReference>
<dbReference type="GO" id="GO:0016020">
    <property type="term" value="C:membrane"/>
    <property type="evidence" value="ECO:0007669"/>
    <property type="project" value="UniProtKB-SubCell"/>
</dbReference>
<evidence type="ECO:0000256" key="5">
    <source>
        <dbReference type="ARBA" id="ARBA00023136"/>
    </source>
</evidence>
<dbReference type="PANTHER" id="PTHR31885">
    <property type="entry name" value="GH04784P"/>
    <property type="match status" value="1"/>
</dbReference>
<dbReference type="RefSeq" id="WP_168608914.1">
    <property type="nucleotide sequence ID" value="NZ_JAAZQD010000002.1"/>
</dbReference>
<evidence type="ECO:0000313" key="8">
    <source>
        <dbReference type="Proteomes" id="UP000541636"/>
    </source>
</evidence>
<dbReference type="Proteomes" id="UP000541636">
    <property type="component" value="Unassembled WGS sequence"/>
</dbReference>
<evidence type="ECO:0000256" key="3">
    <source>
        <dbReference type="ARBA" id="ARBA00022692"/>
    </source>
</evidence>
<organism evidence="7 8">
    <name type="scientific">Oleiagrimonas citrea</name>
    <dbReference type="NCBI Taxonomy" id="1665687"/>
    <lineage>
        <taxon>Bacteria</taxon>
        <taxon>Pseudomonadati</taxon>
        <taxon>Pseudomonadota</taxon>
        <taxon>Gammaproteobacteria</taxon>
        <taxon>Lysobacterales</taxon>
        <taxon>Rhodanobacteraceae</taxon>
        <taxon>Oleiagrimonas</taxon>
    </lineage>
</organism>
<comment type="subcellular location">
    <subcellularLocation>
        <location evidence="1">Membrane</location>
        <topology evidence="1">Multi-pass membrane protein</topology>
    </subcellularLocation>
</comment>